<feature type="transmembrane region" description="Helical" evidence="1">
    <location>
        <begin position="147"/>
        <end position="167"/>
    </location>
</feature>
<keyword evidence="1" id="KW-0812">Transmembrane</keyword>
<dbReference type="Proteomes" id="UP000290608">
    <property type="component" value="Unassembled WGS sequence"/>
</dbReference>
<feature type="transmembrane region" description="Helical" evidence="1">
    <location>
        <begin position="62"/>
        <end position="81"/>
    </location>
</feature>
<dbReference type="AlphaFoldDB" id="A0A4Q0PEZ3"/>
<evidence type="ECO:0008006" key="4">
    <source>
        <dbReference type="Google" id="ProtNLM"/>
    </source>
</evidence>
<comment type="caution">
    <text evidence="2">The sequence shown here is derived from an EMBL/GenBank/DDBJ whole genome shotgun (WGS) entry which is preliminary data.</text>
</comment>
<sequence length="243" mass="28300">MQNLLRKKLHKYLRLEWVAALLLVVNFFVTYNFDLEFFRLVRLISLCTLVIYYLYKKHVKSIFLLLAFLFFISRDVGYQFFEEIWGAELYMASATIGYLLLFFDRIPYLKNGIKWSTVLLTFVLVVATGSILLLLGDLAEANLETQFELILFYSYGVSLILLVLAACYYNHRLNSMRSLLFIFTVFGFVVSDIAACLAYFNEMNNFYYLDRSLFIVSMALLANFGMNVEGAELEQADFLVLKE</sequence>
<reference evidence="2 3" key="1">
    <citation type="submission" date="2018-07" db="EMBL/GenBank/DDBJ databases">
        <title>Leeuwenhoekiella genomics.</title>
        <authorList>
            <person name="Tahon G."/>
            <person name="Willems A."/>
        </authorList>
    </citation>
    <scope>NUCLEOTIDE SEQUENCE [LARGE SCALE GENOMIC DNA]</scope>
    <source>
        <strain evidence="2 3">LMG 1345</strain>
    </source>
</reference>
<proteinExistence type="predicted"/>
<keyword evidence="1" id="KW-0472">Membrane</keyword>
<name>A0A4Q0PEZ3_9FLAO</name>
<feature type="transmembrane region" description="Helical" evidence="1">
    <location>
        <begin position="179"/>
        <end position="200"/>
    </location>
</feature>
<keyword evidence="1" id="KW-1133">Transmembrane helix</keyword>
<evidence type="ECO:0000313" key="2">
    <source>
        <dbReference type="EMBL" id="RXG25510.1"/>
    </source>
</evidence>
<protein>
    <recommendedName>
        <fullName evidence="4">YhhN-like protein</fullName>
    </recommendedName>
</protein>
<gene>
    <name evidence="2" type="ORF">DSL99_3545</name>
</gene>
<accession>A0A4Q0PEZ3</accession>
<feature type="transmembrane region" description="Helical" evidence="1">
    <location>
        <begin position="87"/>
        <end position="103"/>
    </location>
</feature>
<dbReference type="EMBL" id="QOVL01000022">
    <property type="protein sequence ID" value="RXG25510.1"/>
    <property type="molecule type" value="Genomic_DNA"/>
</dbReference>
<dbReference type="STRING" id="1122159.SAMN02745246_03540"/>
<feature type="transmembrane region" description="Helical" evidence="1">
    <location>
        <begin position="12"/>
        <end position="31"/>
    </location>
</feature>
<evidence type="ECO:0000313" key="3">
    <source>
        <dbReference type="Proteomes" id="UP000290608"/>
    </source>
</evidence>
<feature type="transmembrane region" description="Helical" evidence="1">
    <location>
        <begin position="37"/>
        <end position="55"/>
    </location>
</feature>
<organism evidence="2 3">
    <name type="scientific">Leeuwenhoekiella marinoflava</name>
    <dbReference type="NCBI Taxonomy" id="988"/>
    <lineage>
        <taxon>Bacteria</taxon>
        <taxon>Pseudomonadati</taxon>
        <taxon>Bacteroidota</taxon>
        <taxon>Flavobacteriia</taxon>
        <taxon>Flavobacteriales</taxon>
        <taxon>Flavobacteriaceae</taxon>
        <taxon>Leeuwenhoekiella</taxon>
    </lineage>
</organism>
<feature type="transmembrane region" description="Helical" evidence="1">
    <location>
        <begin position="115"/>
        <end position="135"/>
    </location>
</feature>
<evidence type="ECO:0000256" key="1">
    <source>
        <dbReference type="SAM" id="Phobius"/>
    </source>
</evidence>